<dbReference type="InterPro" id="IPR035906">
    <property type="entry name" value="MetI-like_sf"/>
</dbReference>
<dbReference type="Pfam" id="PF00528">
    <property type="entry name" value="BPD_transp_1"/>
    <property type="match status" value="1"/>
</dbReference>
<dbReference type="InterPro" id="IPR000515">
    <property type="entry name" value="MetI-like"/>
</dbReference>
<keyword evidence="3" id="KW-1003">Cell membrane</keyword>
<name>A0ABU6EYY8_9ACTN</name>
<keyword evidence="2 7" id="KW-0813">Transport</keyword>
<dbReference type="Proteomes" id="UP001354931">
    <property type="component" value="Unassembled WGS sequence"/>
</dbReference>
<feature type="transmembrane region" description="Helical" evidence="7">
    <location>
        <begin position="190"/>
        <end position="213"/>
    </location>
</feature>
<comment type="caution">
    <text evidence="10">The sequence shown here is derived from an EMBL/GenBank/DDBJ whole genome shotgun (WGS) entry which is preliminary data.</text>
</comment>
<keyword evidence="6 7" id="KW-0472">Membrane</keyword>
<keyword evidence="11" id="KW-1185">Reference proteome</keyword>
<evidence type="ECO:0000256" key="6">
    <source>
        <dbReference type="ARBA" id="ARBA00023136"/>
    </source>
</evidence>
<evidence type="ECO:0000256" key="4">
    <source>
        <dbReference type="ARBA" id="ARBA00022692"/>
    </source>
</evidence>
<evidence type="ECO:0000256" key="1">
    <source>
        <dbReference type="ARBA" id="ARBA00004651"/>
    </source>
</evidence>
<keyword evidence="5 7" id="KW-1133">Transmembrane helix</keyword>
<dbReference type="InterPro" id="IPR050809">
    <property type="entry name" value="UgpAE/MalFG_permease"/>
</dbReference>
<comment type="similarity">
    <text evidence="7">Belongs to the binding-protein-dependent transport system permease family.</text>
</comment>
<reference evidence="10 11" key="1">
    <citation type="submission" date="2022-10" db="EMBL/GenBank/DDBJ databases">
        <authorList>
            <person name="Xie J."/>
            <person name="Shen N."/>
        </authorList>
    </citation>
    <scope>NUCLEOTIDE SEQUENCE [LARGE SCALE GENOMIC DNA]</scope>
    <source>
        <strain evidence="10 11">YIM65594</strain>
    </source>
</reference>
<dbReference type="PROSITE" id="PS50928">
    <property type="entry name" value="ABC_TM1"/>
    <property type="match status" value="1"/>
</dbReference>
<feature type="transmembrane region" description="Helical" evidence="7">
    <location>
        <begin position="40"/>
        <end position="61"/>
    </location>
</feature>
<organism evidence="10 11">
    <name type="scientific">Streptomyces endophyticus</name>
    <dbReference type="NCBI Taxonomy" id="714166"/>
    <lineage>
        <taxon>Bacteria</taxon>
        <taxon>Bacillati</taxon>
        <taxon>Actinomycetota</taxon>
        <taxon>Actinomycetes</taxon>
        <taxon>Kitasatosporales</taxon>
        <taxon>Streptomycetaceae</taxon>
        <taxon>Streptomyces</taxon>
    </lineage>
</organism>
<feature type="transmembrane region" description="Helical" evidence="7">
    <location>
        <begin position="104"/>
        <end position="126"/>
    </location>
</feature>
<evidence type="ECO:0000256" key="7">
    <source>
        <dbReference type="RuleBase" id="RU363032"/>
    </source>
</evidence>
<dbReference type="PANTHER" id="PTHR43227:SF8">
    <property type="entry name" value="DIACETYLCHITOBIOSE UPTAKE SYSTEM PERMEASE PROTEIN DASB"/>
    <property type="match status" value="1"/>
</dbReference>
<evidence type="ECO:0000313" key="11">
    <source>
        <dbReference type="Proteomes" id="UP001354931"/>
    </source>
</evidence>
<proteinExistence type="inferred from homology"/>
<evidence type="ECO:0000256" key="5">
    <source>
        <dbReference type="ARBA" id="ARBA00022989"/>
    </source>
</evidence>
<feature type="region of interest" description="Disordered" evidence="8">
    <location>
        <begin position="1"/>
        <end position="33"/>
    </location>
</feature>
<dbReference type="RefSeq" id="WP_326014598.1">
    <property type="nucleotide sequence ID" value="NZ_JAOZYC010000024.1"/>
</dbReference>
<evidence type="ECO:0000256" key="3">
    <source>
        <dbReference type="ARBA" id="ARBA00022475"/>
    </source>
</evidence>
<comment type="subcellular location">
    <subcellularLocation>
        <location evidence="1 7">Cell membrane</location>
        <topology evidence="1 7">Multi-pass membrane protein</topology>
    </subcellularLocation>
</comment>
<feature type="transmembrane region" description="Helical" evidence="7">
    <location>
        <begin position="138"/>
        <end position="158"/>
    </location>
</feature>
<evidence type="ECO:0000313" key="10">
    <source>
        <dbReference type="EMBL" id="MEB8336966.1"/>
    </source>
</evidence>
<protein>
    <submittedName>
        <fullName evidence="10">Sugar ABC transporter permease</fullName>
    </submittedName>
</protein>
<keyword evidence="4 7" id="KW-0812">Transmembrane</keyword>
<dbReference type="EMBL" id="JAOZYC010000024">
    <property type="protein sequence ID" value="MEB8336966.1"/>
    <property type="molecule type" value="Genomic_DNA"/>
</dbReference>
<dbReference type="Gene3D" id="1.10.3720.10">
    <property type="entry name" value="MetI-like"/>
    <property type="match status" value="1"/>
</dbReference>
<gene>
    <name evidence="10" type="ORF">OKJ99_05475</name>
</gene>
<dbReference type="CDD" id="cd06261">
    <property type="entry name" value="TM_PBP2"/>
    <property type="match status" value="1"/>
</dbReference>
<feature type="domain" description="ABC transmembrane type-1" evidence="9">
    <location>
        <begin position="101"/>
        <end position="320"/>
    </location>
</feature>
<dbReference type="PANTHER" id="PTHR43227">
    <property type="entry name" value="BLL4140 PROTEIN"/>
    <property type="match status" value="1"/>
</dbReference>
<evidence type="ECO:0000259" key="9">
    <source>
        <dbReference type="PROSITE" id="PS50928"/>
    </source>
</evidence>
<evidence type="ECO:0000256" key="2">
    <source>
        <dbReference type="ARBA" id="ARBA00022448"/>
    </source>
</evidence>
<feature type="transmembrane region" description="Helical" evidence="7">
    <location>
        <begin position="244"/>
        <end position="264"/>
    </location>
</feature>
<evidence type="ECO:0000256" key="8">
    <source>
        <dbReference type="SAM" id="MobiDB-lite"/>
    </source>
</evidence>
<accession>A0ABU6EYY8</accession>
<sequence length="331" mass="36191">MTVTGTTPLRKSGKSRRSAARPAPASAPRRRRLTERQSKALAFAVLTAPMLLGLGLFRYVAIGWSFLLSFSEARRTISLGKWVGLDNYKDLLSDERFRDSLTTIVLFTALIVPVTFAASLGLAVLVNRVRRGRAFFRTAFLLPAAVSYVAAAMIWKMALFSGVPSGLANTLGALFGADATPWIQTQSPPLYWIVLVTLRLWLQVGLYMILFIAGLQSIPPHLYEAASLDGAGPWRTFRSITFPMLRNTSVAILLLMLIAALQAFDEFYAIFSTGASLGSEPVRTPLMHLYGVALQDQDYGVGSAGAFLLTLLIVLVTLLQGRILGFSRDKD</sequence>
<dbReference type="SUPFAM" id="SSF161098">
    <property type="entry name" value="MetI-like"/>
    <property type="match status" value="1"/>
</dbReference>
<feature type="transmembrane region" description="Helical" evidence="7">
    <location>
        <begin position="299"/>
        <end position="319"/>
    </location>
</feature>